<keyword evidence="2" id="KW-1185">Reference proteome</keyword>
<dbReference type="EMBL" id="CP071527">
    <property type="protein sequence ID" value="USQ14477.1"/>
    <property type="molecule type" value="Genomic_DNA"/>
</dbReference>
<organism evidence="1 2">
    <name type="scientific">Legionella lytica</name>
    <dbReference type="NCBI Taxonomy" id="96232"/>
    <lineage>
        <taxon>Bacteria</taxon>
        <taxon>Pseudomonadati</taxon>
        <taxon>Pseudomonadota</taxon>
        <taxon>Gammaproteobacteria</taxon>
        <taxon>Legionellales</taxon>
        <taxon>Legionellaceae</taxon>
        <taxon>Legionella</taxon>
    </lineage>
</organism>
<proteinExistence type="predicted"/>
<sequence>MKIKISYPYIILGLFLLAISVSVNTADRHFALPPNELIMIDEDLLQNKPLTCLVKADEEENYHLLSFISESGTSIVNNLVLPEGTIMSLSFHSLEQGKLTIELKKGAHLGITNDTEEFIKLICSPGK</sequence>
<evidence type="ECO:0000313" key="1">
    <source>
        <dbReference type="EMBL" id="USQ14477.1"/>
    </source>
</evidence>
<dbReference type="Proteomes" id="UP001057474">
    <property type="component" value="Chromosome"/>
</dbReference>
<name>A0ABY4YAI6_9GAMM</name>
<gene>
    <name evidence="1" type="ORF">J2N86_03910</name>
</gene>
<accession>A0ABY4YAI6</accession>
<protein>
    <submittedName>
        <fullName evidence="1">Uncharacterized protein</fullName>
    </submittedName>
</protein>
<evidence type="ECO:0000313" key="2">
    <source>
        <dbReference type="Proteomes" id="UP001057474"/>
    </source>
</evidence>
<dbReference type="RefSeq" id="WP_252581098.1">
    <property type="nucleotide sequence ID" value="NZ_CP071527.1"/>
</dbReference>
<reference evidence="1" key="1">
    <citation type="submission" date="2021-03" db="EMBL/GenBank/DDBJ databases">
        <title>Legionella lytica PCM 2298.</title>
        <authorList>
            <person name="Koper P."/>
        </authorList>
    </citation>
    <scope>NUCLEOTIDE SEQUENCE</scope>
    <source>
        <strain evidence="1">PCM 2298</strain>
    </source>
</reference>